<gene>
    <name evidence="2" type="ORF">KL86CLO1_10738</name>
</gene>
<proteinExistence type="predicted"/>
<evidence type="ECO:0000313" key="2">
    <source>
        <dbReference type="EMBL" id="SBV96146.1"/>
    </source>
</evidence>
<feature type="chain" id="PRO_5012171313" evidence="1">
    <location>
        <begin position="25"/>
        <end position="148"/>
    </location>
</feature>
<organism evidence="2">
    <name type="scientific">uncultured Eubacteriales bacterium</name>
    <dbReference type="NCBI Taxonomy" id="172733"/>
    <lineage>
        <taxon>Bacteria</taxon>
        <taxon>Bacillati</taxon>
        <taxon>Bacillota</taxon>
        <taxon>Clostridia</taxon>
        <taxon>Eubacteriales</taxon>
        <taxon>environmental samples</taxon>
    </lineage>
</organism>
<reference evidence="2" key="1">
    <citation type="submission" date="2016-04" db="EMBL/GenBank/DDBJ databases">
        <authorList>
            <person name="Evans L.H."/>
            <person name="Alamgir A."/>
            <person name="Owens N."/>
            <person name="Weber N.D."/>
            <person name="Virtaneva K."/>
            <person name="Barbian K."/>
            <person name="Babar A."/>
            <person name="Rosenke K."/>
        </authorList>
    </citation>
    <scope>NUCLEOTIDE SEQUENCE</scope>
    <source>
        <strain evidence="2">86</strain>
    </source>
</reference>
<feature type="signal peptide" evidence="1">
    <location>
        <begin position="1"/>
        <end position="24"/>
    </location>
</feature>
<sequence length="148" mass="16094">MKKRIVAFVMAVLMLLSVSGTAFAVENGAIEITPFASKYLNSYTVVLAAKGSGKMVVSMSVDGTGIMDKIGVMEVEIDYLKNGTWYYWDSLDSVEHPEFYAYNSRDYVGDAYFTGTPGVTYYVTLTVYAKKGSGSDTGYVTSSAVVCK</sequence>
<dbReference type="EMBL" id="FLUN01000001">
    <property type="protein sequence ID" value="SBV96146.1"/>
    <property type="molecule type" value="Genomic_DNA"/>
</dbReference>
<protein>
    <submittedName>
        <fullName evidence="2">Uncharacterized protein</fullName>
    </submittedName>
</protein>
<dbReference type="AlphaFoldDB" id="A0A212J9P1"/>
<accession>A0A212J9P1</accession>
<keyword evidence="1" id="KW-0732">Signal</keyword>
<name>A0A212J9P1_9FIRM</name>
<evidence type="ECO:0000256" key="1">
    <source>
        <dbReference type="SAM" id="SignalP"/>
    </source>
</evidence>